<name>A0A645DZ18_9ZZZZ</name>
<dbReference type="AlphaFoldDB" id="A0A645DZ18"/>
<sequence length="87" mass="9214">MQQLAAKVPELYQLAYSMYQNEGSEPTAAGGRGRKASEWPQLGILEGALPTVQNPLVATDRPAAPKPQYAAGTAVGRLLAVQHRSGL</sequence>
<comment type="caution">
    <text evidence="1">The sequence shown here is derived from an EMBL/GenBank/DDBJ whole genome shotgun (WGS) entry which is preliminary data.</text>
</comment>
<proteinExistence type="predicted"/>
<reference evidence="1" key="1">
    <citation type="submission" date="2019-08" db="EMBL/GenBank/DDBJ databases">
        <authorList>
            <person name="Kucharzyk K."/>
            <person name="Murdoch R.W."/>
            <person name="Higgins S."/>
            <person name="Loffler F."/>
        </authorList>
    </citation>
    <scope>NUCLEOTIDE SEQUENCE</scope>
</reference>
<dbReference type="EMBL" id="VSSQ01041192">
    <property type="protein sequence ID" value="MPM94586.1"/>
    <property type="molecule type" value="Genomic_DNA"/>
</dbReference>
<gene>
    <name evidence="1" type="ORF">SDC9_141732</name>
</gene>
<accession>A0A645DZ18</accession>
<protein>
    <submittedName>
        <fullName evidence="1">Uncharacterized protein</fullName>
    </submittedName>
</protein>
<evidence type="ECO:0000313" key="1">
    <source>
        <dbReference type="EMBL" id="MPM94586.1"/>
    </source>
</evidence>
<organism evidence="1">
    <name type="scientific">bioreactor metagenome</name>
    <dbReference type="NCBI Taxonomy" id="1076179"/>
    <lineage>
        <taxon>unclassified sequences</taxon>
        <taxon>metagenomes</taxon>
        <taxon>ecological metagenomes</taxon>
    </lineage>
</organism>